<protein>
    <submittedName>
        <fullName evidence="1">Uncharacterized protein</fullName>
    </submittedName>
</protein>
<comment type="caution">
    <text evidence="1">The sequence shown here is derived from an EMBL/GenBank/DDBJ whole genome shotgun (WGS) entry which is preliminary data.</text>
</comment>
<feature type="non-terminal residue" evidence="1">
    <location>
        <position position="64"/>
    </location>
</feature>
<keyword evidence="2" id="KW-1185">Reference proteome</keyword>
<proteinExistence type="predicted"/>
<dbReference type="EMBL" id="JABFTP020000185">
    <property type="protein sequence ID" value="KAL3287406.1"/>
    <property type="molecule type" value="Genomic_DNA"/>
</dbReference>
<reference evidence="1 2" key="1">
    <citation type="journal article" date="2021" name="BMC Biol.">
        <title>Horizontally acquired antibacterial genes associated with adaptive radiation of ladybird beetles.</title>
        <authorList>
            <person name="Li H.S."/>
            <person name="Tang X.F."/>
            <person name="Huang Y.H."/>
            <person name="Xu Z.Y."/>
            <person name="Chen M.L."/>
            <person name="Du X.Y."/>
            <person name="Qiu B.Y."/>
            <person name="Chen P.T."/>
            <person name="Zhang W."/>
            <person name="Slipinski A."/>
            <person name="Escalona H.E."/>
            <person name="Waterhouse R.M."/>
            <person name="Zwick A."/>
            <person name="Pang H."/>
        </authorList>
    </citation>
    <scope>NUCLEOTIDE SEQUENCE [LARGE SCALE GENOMIC DNA]</scope>
    <source>
        <strain evidence="1">SYSU2018</strain>
    </source>
</reference>
<gene>
    <name evidence="1" type="ORF">HHI36_001879</name>
</gene>
<dbReference type="Proteomes" id="UP001516400">
    <property type="component" value="Unassembled WGS sequence"/>
</dbReference>
<dbReference type="AlphaFoldDB" id="A0ABD2P9Q2"/>
<evidence type="ECO:0000313" key="2">
    <source>
        <dbReference type="Proteomes" id="UP001516400"/>
    </source>
</evidence>
<sequence length="64" mass="7055">MNKLNYNNSAGPDGVKAKLLKIKEPKLIKDIHAIIMASGLWKKCLLNGGMAPFVQYTRKGGKLE</sequence>
<name>A0ABD2P9Q2_9CUCU</name>
<accession>A0ABD2P9Q2</accession>
<organism evidence="1 2">
    <name type="scientific">Cryptolaemus montrouzieri</name>
    <dbReference type="NCBI Taxonomy" id="559131"/>
    <lineage>
        <taxon>Eukaryota</taxon>
        <taxon>Metazoa</taxon>
        <taxon>Ecdysozoa</taxon>
        <taxon>Arthropoda</taxon>
        <taxon>Hexapoda</taxon>
        <taxon>Insecta</taxon>
        <taxon>Pterygota</taxon>
        <taxon>Neoptera</taxon>
        <taxon>Endopterygota</taxon>
        <taxon>Coleoptera</taxon>
        <taxon>Polyphaga</taxon>
        <taxon>Cucujiformia</taxon>
        <taxon>Coccinelloidea</taxon>
        <taxon>Coccinellidae</taxon>
        <taxon>Scymninae</taxon>
        <taxon>Scymnini</taxon>
        <taxon>Cryptolaemus</taxon>
    </lineage>
</organism>
<evidence type="ECO:0000313" key="1">
    <source>
        <dbReference type="EMBL" id="KAL3287406.1"/>
    </source>
</evidence>